<keyword evidence="3 6" id="KW-0547">Nucleotide-binding</keyword>
<comment type="subunit">
    <text evidence="6">Homodimer. Heterotetramer of two MnmE and two MnmG subunits.</text>
</comment>
<keyword evidence="4 6" id="KW-0630">Potassium</keyword>
<dbReference type="PROSITE" id="PS51709">
    <property type="entry name" value="G_TRME"/>
    <property type="match status" value="1"/>
</dbReference>
<dbReference type="SUPFAM" id="SSF52540">
    <property type="entry name" value="P-loop containing nucleoside triphosphate hydrolases"/>
    <property type="match status" value="1"/>
</dbReference>
<protein>
    <recommendedName>
        <fullName evidence="6">tRNA modification GTPase MnmE</fullName>
        <ecNumber evidence="6">3.6.-.-</ecNumber>
    </recommendedName>
</protein>
<dbReference type="CDD" id="cd14858">
    <property type="entry name" value="TrmE_N"/>
    <property type="match status" value="1"/>
</dbReference>
<dbReference type="PANTHER" id="PTHR42714">
    <property type="entry name" value="TRNA MODIFICATION GTPASE GTPBP3"/>
    <property type="match status" value="1"/>
</dbReference>
<dbReference type="EMBL" id="VSIY01000015">
    <property type="protein sequence ID" value="TYB77732.1"/>
    <property type="molecule type" value="Genomic_DNA"/>
</dbReference>
<feature type="binding site" evidence="6">
    <location>
        <position position="225"/>
    </location>
    <ligand>
        <name>Mg(2+)</name>
        <dbReference type="ChEBI" id="CHEBI:18420"/>
    </ligand>
</feature>
<keyword evidence="2 6" id="KW-0819">tRNA processing</keyword>
<evidence type="ECO:0000256" key="6">
    <source>
        <dbReference type="HAMAP-Rule" id="MF_00379"/>
    </source>
</evidence>
<comment type="subcellular location">
    <subcellularLocation>
        <location evidence="6">Cytoplasm</location>
    </subcellularLocation>
</comment>
<dbReference type="HAMAP" id="MF_00379">
    <property type="entry name" value="GTPase_MnmE"/>
    <property type="match status" value="1"/>
</dbReference>
<keyword evidence="6" id="KW-0479">Metal-binding</keyword>
<dbReference type="Pfam" id="PF12631">
    <property type="entry name" value="MnmE_helical"/>
    <property type="match status" value="1"/>
</dbReference>
<dbReference type="Gene3D" id="3.30.1360.120">
    <property type="entry name" value="Probable tRNA modification gtpase trme, domain 1"/>
    <property type="match status" value="1"/>
</dbReference>
<dbReference type="GO" id="GO:0002098">
    <property type="term" value="P:tRNA wobble uridine modification"/>
    <property type="evidence" value="ECO:0007669"/>
    <property type="project" value="TreeGrafter"/>
</dbReference>
<dbReference type="InterPro" id="IPR004520">
    <property type="entry name" value="GTPase_MnmE"/>
</dbReference>
<comment type="function">
    <text evidence="6">Exhibits a very high intrinsic GTPase hydrolysis rate. Involved in the addition of a carboxymethylaminomethyl (cmnm) group at the wobble position (U34) of certain tRNAs, forming tRNA-cmnm(5)s(2)U34.</text>
</comment>
<evidence type="ECO:0000313" key="9">
    <source>
        <dbReference type="Proteomes" id="UP000322080"/>
    </source>
</evidence>
<dbReference type="GO" id="GO:0003924">
    <property type="term" value="F:GTPase activity"/>
    <property type="evidence" value="ECO:0007669"/>
    <property type="project" value="UniProtKB-UniRule"/>
</dbReference>
<evidence type="ECO:0000256" key="4">
    <source>
        <dbReference type="ARBA" id="ARBA00022958"/>
    </source>
</evidence>
<dbReference type="Proteomes" id="UP000322080">
    <property type="component" value="Unassembled WGS sequence"/>
</dbReference>
<feature type="binding site" evidence="6">
    <location>
        <begin position="265"/>
        <end position="268"/>
    </location>
    <ligand>
        <name>GTP</name>
        <dbReference type="ChEBI" id="CHEBI:37565"/>
    </ligand>
</feature>
<dbReference type="InterPro" id="IPR006073">
    <property type="entry name" value="GTP-bd"/>
</dbReference>
<evidence type="ECO:0000313" key="8">
    <source>
        <dbReference type="EMBL" id="TYB77732.1"/>
    </source>
</evidence>
<feature type="binding site" evidence="6">
    <location>
        <position position="426"/>
    </location>
    <ligand>
        <name>(6S)-5-formyl-5,6,7,8-tetrahydrofolate</name>
        <dbReference type="ChEBI" id="CHEBI:57457"/>
    </ligand>
</feature>
<accession>A0A5D0R8A6</accession>
<dbReference type="PANTHER" id="PTHR42714:SF2">
    <property type="entry name" value="TRNA MODIFICATION GTPASE GTPBP3, MITOCHONDRIAL"/>
    <property type="match status" value="1"/>
</dbReference>
<dbReference type="Gene3D" id="1.20.120.430">
    <property type="entry name" value="tRNA modification GTPase MnmE domain 2"/>
    <property type="match status" value="1"/>
</dbReference>
<feature type="binding site" evidence="6">
    <location>
        <position position="20"/>
    </location>
    <ligand>
        <name>(6S)-5-formyl-5,6,7,8-tetrahydrofolate</name>
        <dbReference type="ChEBI" id="CHEBI:57457"/>
    </ligand>
</feature>
<evidence type="ECO:0000256" key="5">
    <source>
        <dbReference type="ARBA" id="ARBA00023134"/>
    </source>
</evidence>
<proteinExistence type="inferred from homology"/>
<reference evidence="8 9" key="1">
    <citation type="submission" date="2019-08" db="EMBL/GenBank/DDBJ databases">
        <title>Identification of a novel species of the genus Boseongicola.</title>
        <authorList>
            <person name="Zhang X.-Q."/>
        </authorList>
    </citation>
    <scope>NUCLEOTIDE SEQUENCE [LARGE SCALE GENOMIC DNA]</scope>
    <source>
        <strain evidence="8 9">HY14</strain>
    </source>
</reference>
<organism evidence="8 9">
    <name type="scientific">Maritimibacter fusiformis</name>
    <dbReference type="NCBI Taxonomy" id="2603819"/>
    <lineage>
        <taxon>Bacteria</taxon>
        <taxon>Pseudomonadati</taxon>
        <taxon>Pseudomonadota</taxon>
        <taxon>Alphaproteobacteria</taxon>
        <taxon>Rhodobacterales</taxon>
        <taxon>Roseobacteraceae</taxon>
        <taxon>Maritimibacter</taxon>
    </lineage>
</organism>
<feature type="binding site" evidence="6">
    <location>
        <position position="246"/>
    </location>
    <ligand>
        <name>Mg(2+)</name>
        <dbReference type="ChEBI" id="CHEBI:18420"/>
    </ligand>
</feature>
<name>A0A5D0R8A6_9RHOB</name>
<evidence type="ECO:0000256" key="2">
    <source>
        <dbReference type="ARBA" id="ARBA00022694"/>
    </source>
</evidence>
<keyword evidence="5 6" id="KW-0342">GTP-binding</keyword>
<dbReference type="Pfam" id="PF10396">
    <property type="entry name" value="TrmE_N"/>
    <property type="match status" value="1"/>
</dbReference>
<feature type="binding site" evidence="6">
    <location>
        <position position="245"/>
    </location>
    <ligand>
        <name>K(+)</name>
        <dbReference type="ChEBI" id="CHEBI:29103"/>
    </ligand>
</feature>
<dbReference type="EC" id="3.6.-.-" evidence="6"/>
<dbReference type="SUPFAM" id="SSF116878">
    <property type="entry name" value="TrmE connector domain"/>
    <property type="match status" value="1"/>
</dbReference>
<dbReference type="InterPro" id="IPR005225">
    <property type="entry name" value="Small_GTP-bd"/>
</dbReference>
<dbReference type="InterPro" id="IPR025867">
    <property type="entry name" value="MnmE_helical"/>
</dbReference>
<dbReference type="AlphaFoldDB" id="A0A5D0R8A6"/>
<dbReference type="NCBIfam" id="NF003661">
    <property type="entry name" value="PRK05291.1-3"/>
    <property type="match status" value="1"/>
</dbReference>
<keyword evidence="9" id="KW-1185">Reference proteome</keyword>
<dbReference type="NCBIfam" id="TIGR00231">
    <property type="entry name" value="small_GTP"/>
    <property type="match status" value="1"/>
</dbReference>
<dbReference type="GO" id="GO:0046872">
    <property type="term" value="F:metal ion binding"/>
    <property type="evidence" value="ECO:0007669"/>
    <property type="project" value="UniProtKB-KW"/>
</dbReference>
<feature type="binding site" evidence="6">
    <location>
        <position position="75"/>
    </location>
    <ligand>
        <name>(6S)-5-formyl-5,6,7,8-tetrahydrofolate</name>
        <dbReference type="ChEBI" id="CHEBI:57457"/>
    </ligand>
</feature>
<comment type="caution">
    <text evidence="6">Lacks conserved residue(s) required for the propagation of feature annotation.</text>
</comment>
<comment type="caution">
    <text evidence="8">The sequence shown here is derived from an EMBL/GenBank/DDBJ whole genome shotgun (WGS) entry which is preliminary data.</text>
</comment>
<dbReference type="GO" id="GO:0030488">
    <property type="term" value="P:tRNA methylation"/>
    <property type="evidence" value="ECO:0007669"/>
    <property type="project" value="TreeGrafter"/>
</dbReference>
<feature type="binding site" evidence="6">
    <location>
        <position position="115"/>
    </location>
    <ligand>
        <name>(6S)-5-formyl-5,6,7,8-tetrahydrofolate</name>
        <dbReference type="ChEBI" id="CHEBI:57457"/>
    </ligand>
</feature>
<feature type="binding site" evidence="6">
    <location>
        <begin position="240"/>
        <end position="246"/>
    </location>
    <ligand>
        <name>GTP</name>
        <dbReference type="ChEBI" id="CHEBI:37565"/>
    </ligand>
</feature>
<dbReference type="InterPro" id="IPR027368">
    <property type="entry name" value="MnmE_dom2"/>
</dbReference>
<keyword evidence="6" id="KW-0963">Cytoplasm</keyword>
<evidence type="ECO:0000259" key="7">
    <source>
        <dbReference type="PROSITE" id="PS51709"/>
    </source>
</evidence>
<dbReference type="GO" id="GO:0005525">
    <property type="term" value="F:GTP binding"/>
    <property type="evidence" value="ECO:0007669"/>
    <property type="project" value="UniProtKB-UniRule"/>
</dbReference>
<dbReference type="Pfam" id="PF01926">
    <property type="entry name" value="MMR_HSR1"/>
    <property type="match status" value="1"/>
</dbReference>
<dbReference type="RefSeq" id="WP_148379770.1">
    <property type="nucleotide sequence ID" value="NZ_VSIY01000015.1"/>
</dbReference>
<dbReference type="CDD" id="cd04164">
    <property type="entry name" value="trmE"/>
    <property type="match status" value="1"/>
</dbReference>
<dbReference type="InterPro" id="IPR031168">
    <property type="entry name" value="G_TrmE"/>
</dbReference>
<dbReference type="InterPro" id="IPR027417">
    <property type="entry name" value="P-loop_NTPase"/>
</dbReference>
<feature type="binding site" evidence="6">
    <location>
        <position position="240"/>
    </location>
    <ligand>
        <name>K(+)</name>
        <dbReference type="ChEBI" id="CHEBI:29103"/>
    </ligand>
</feature>
<comment type="cofactor">
    <cofactor evidence="6">
        <name>K(+)</name>
        <dbReference type="ChEBI" id="CHEBI:29103"/>
    </cofactor>
    <text evidence="6">Binds 1 potassium ion per subunit.</text>
</comment>
<evidence type="ECO:0000256" key="1">
    <source>
        <dbReference type="ARBA" id="ARBA00011043"/>
    </source>
</evidence>
<feature type="domain" description="TrmE-type G" evidence="7">
    <location>
        <begin position="211"/>
        <end position="349"/>
    </location>
</feature>
<feature type="binding site" evidence="6">
    <location>
        <begin position="221"/>
        <end position="226"/>
    </location>
    <ligand>
        <name>GTP</name>
        <dbReference type="ChEBI" id="CHEBI:37565"/>
    </ligand>
</feature>
<keyword evidence="6" id="KW-0378">Hydrolase</keyword>
<gene>
    <name evidence="6 8" type="primary">mnmE</name>
    <name evidence="6" type="synonym">trmE</name>
    <name evidence="8" type="ORF">FVF75_15870</name>
</gene>
<feature type="binding site" evidence="6">
    <location>
        <position position="242"/>
    </location>
    <ligand>
        <name>K(+)</name>
        <dbReference type="ChEBI" id="CHEBI:29103"/>
    </ligand>
</feature>
<feature type="binding site" evidence="6">
    <location>
        <position position="221"/>
    </location>
    <ligand>
        <name>K(+)</name>
        <dbReference type="ChEBI" id="CHEBI:29103"/>
    </ligand>
</feature>
<dbReference type="InterPro" id="IPR018948">
    <property type="entry name" value="GTP-bd_TrmE_N"/>
</dbReference>
<sequence length="426" mass="45214">MDTIFAVATARGRAGLAVIRLSGPLAFAVATELCGTLPETRGLRMLRDKAGDAFDQALVLRFEEGHSFTGEAVVEFHVHGSVAVTDALLRELAGMSGLRAAEAGEFTRRALENGRLDLAQVEGLADLIDAETEAQRVQALRVLSGALGDKAEVWRRDLIRAAALLEATIDFADEEVPVDVAPEVSDLLEKVQASLAEERDGVGIAERIRDGFEVAIVGPPNVGKSTLLNALAGREAAITSEVAGTTRDVIEVRMDLGGLPVTVLDTAGLRATEDVVESIGIRRAIERARGADLRVFLVEDGQADLGLEPEADDIVVRAKADLIEDSGGVSGKTGQGVDALVRRIEQILVSRAGGAGTAIRERHRIAMIRALDALESARIEVGQGPDRAELAAEEIRSAIRALDSIVGRVDVENILDEIFASFCIGK</sequence>
<dbReference type="InterPro" id="IPR027266">
    <property type="entry name" value="TrmE/GcvT-like"/>
</dbReference>
<comment type="similarity">
    <text evidence="1 6">Belongs to the TRAFAC class TrmE-Era-EngA-EngB-Septin-like GTPase superfamily. TrmE GTPase family.</text>
</comment>
<keyword evidence="6" id="KW-0460">Magnesium</keyword>
<dbReference type="GO" id="GO:0005737">
    <property type="term" value="C:cytoplasm"/>
    <property type="evidence" value="ECO:0007669"/>
    <property type="project" value="UniProtKB-SubCell"/>
</dbReference>
<dbReference type="Gene3D" id="3.40.50.300">
    <property type="entry name" value="P-loop containing nucleotide triphosphate hydrolases"/>
    <property type="match status" value="1"/>
</dbReference>
<evidence type="ECO:0000256" key="3">
    <source>
        <dbReference type="ARBA" id="ARBA00022741"/>
    </source>
</evidence>